<dbReference type="EMBL" id="WTYV01000010">
    <property type="protein sequence ID" value="MXO73471.1"/>
    <property type="molecule type" value="Genomic_DNA"/>
</dbReference>
<name>A0A844Z3C3_9SPHN</name>
<evidence type="ECO:0000313" key="4">
    <source>
        <dbReference type="Proteomes" id="UP000466966"/>
    </source>
</evidence>
<dbReference type="OrthoDB" id="7158889at2"/>
<organism evidence="3 4">
    <name type="scientific">Alteraurantiacibacter buctensis</name>
    <dbReference type="NCBI Taxonomy" id="1503981"/>
    <lineage>
        <taxon>Bacteria</taxon>
        <taxon>Pseudomonadati</taxon>
        <taxon>Pseudomonadota</taxon>
        <taxon>Alphaproteobacteria</taxon>
        <taxon>Sphingomonadales</taxon>
        <taxon>Erythrobacteraceae</taxon>
        <taxon>Alteraurantiacibacter</taxon>
    </lineage>
</organism>
<accession>A0A844Z3C3</accession>
<keyword evidence="4" id="KW-1185">Reference proteome</keyword>
<dbReference type="Pfam" id="PF03981">
    <property type="entry name" value="Ubiq_cyt_C_chap"/>
    <property type="match status" value="1"/>
</dbReference>
<dbReference type="RefSeq" id="WP_160773401.1">
    <property type="nucleotide sequence ID" value="NZ_WTYV01000010.1"/>
</dbReference>
<feature type="domain" description="Ubiquinol-cytochrome c chaperone" evidence="2">
    <location>
        <begin position="37"/>
        <end position="171"/>
    </location>
</feature>
<comment type="similarity">
    <text evidence="1">Belongs to the UPF0174 family.</text>
</comment>
<dbReference type="InterPro" id="IPR021150">
    <property type="entry name" value="Ubiq_cyt_c_chap"/>
</dbReference>
<evidence type="ECO:0000259" key="2">
    <source>
        <dbReference type="Pfam" id="PF03981"/>
    </source>
</evidence>
<gene>
    <name evidence="3" type="ORF">GRI99_17780</name>
</gene>
<protein>
    <recommendedName>
        <fullName evidence="2">Ubiquinol-cytochrome c chaperone domain-containing protein</fullName>
    </recommendedName>
</protein>
<dbReference type="AlphaFoldDB" id="A0A844Z3C3"/>
<evidence type="ECO:0000256" key="1">
    <source>
        <dbReference type="ARBA" id="ARBA00006436"/>
    </source>
</evidence>
<reference evidence="3 4" key="1">
    <citation type="submission" date="2019-12" db="EMBL/GenBank/DDBJ databases">
        <title>Genomic-based taxomic classification of the family Erythrobacteraceae.</title>
        <authorList>
            <person name="Xu L."/>
        </authorList>
    </citation>
    <scope>NUCLEOTIDE SEQUENCE [LARGE SCALE GENOMIC DNA]</scope>
    <source>
        <strain evidence="3 4">M0322</strain>
    </source>
</reference>
<comment type="caution">
    <text evidence="3">The sequence shown here is derived from an EMBL/GenBank/DDBJ whole genome shotgun (WGS) entry which is preliminary data.</text>
</comment>
<proteinExistence type="inferred from homology"/>
<sequence>MSFLSRLLGTGPDPRSELVPLWHRVIELSRTPEFYARHGVADTVDGRFDMVTTMLAVTMLRMEQTPALAARCALLTELFVEDMDGQLRESGVGDLVVGKHMGKLMAALGGRMGALRDAFAAGGVEPVAQALERNHHWREGGGDPAGLAAGVLAYRDALAAASEDEIGKGRISL</sequence>
<dbReference type="Proteomes" id="UP000466966">
    <property type="component" value="Unassembled WGS sequence"/>
</dbReference>
<evidence type="ECO:0000313" key="3">
    <source>
        <dbReference type="EMBL" id="MXO73471.1"/>
    </source>
</evidence>